<dbReference type="Proteomes" id="UP001168877">
    <property type="component" value="Unassembled WGS sequence"/>
</dbReference>
<dbReference type="PANTHER" id="PTHR47602">
    <property type="entry name" value="F-BOX PROTEIN SKIP22"/>
    <property type="match status" value="1"/>
</dbReference>
<reference evidence="4" key="2">
    <citation type="submission" date="2023-06" db="EMBL/GenBank/DDBJ databases">
        <authorList>
            <person name="Swenson N.G."/>
            <person name="Wegrzyn J.L."/>
            <person name="Mcevoy S.L."/>
        </authorList>
    </citation>
    <scope>NUCLEOTIDE SEQUENCE</scope>
    <source>
        <strain evidence="4">NS2018</strain>
        <tissue evidence="4">Leaf</tissue>
    </source>
</reference>
<dbReference type="InterPro" id="IPR001810">
    <property type="entry name" value="F-box_dom"/>
</dbReference>
<feature type="coiled-coil region" evidence="1">
    <location>
        <begin position="444"/>
        <end position="503"/>
    </location>
</feature>
<dbReference type="Gene3D" id="3.40.1000.30">
    <property type="match status" value="1"/>
</dbReference>
<dbReference type="SUPFAM" id="SSF81383">
    <property type="entry name" value="F-box domain"/>
    <property type="match status" value="1"/>
</dbReference>
<keyword evidence="1" id="KW-0175">Coiled coil</keyword>
<name>A0AA39RXQ2_ACESA</name>
<evidence type="ECO:0000256" key="2">
    <source>
        <dbReference type="SAM" id="MobiDB-lite"/>
    </source>
</evidence>
<dbReference type="InterPro" id="IPR036047">
    <property type="entry name" value="F-box-like_dom_sf"/>
</dbReference>
<protein>
    <recommendedName>
        <fullName evidence="3">F-box domain-containing protein</fullName>
    </recommendedName>
</protein>
<dbReference type="SMART" id="SM00256">
    <property type="entry name" value="FBOX"/>
    <property type="match status" value="1"/>
</dbReference>
<feature type="region of interest" description="Disordered" evidence="2">
    <location>
        <begin position="363"/>
        <end position="398"/>
    </location>
</feature>
<feature type="region of interest" description="Disordered" evidence="2">
    <location>
        <begin position="1"/>
        <end position="46"/>
    </location>
</feature>
<evidence type="ECO:0000313" key="4">
    <source>
        <dbReference type="EMBL" id="KAK0582292.1"/>
    </source>
</evidence>
<dbReference type="CDD" id="cd22165">
    <property type="entry name" value="F-box_AtSKIP22-like"/>
    <property type="match status" value="1"/>
</dbReference>
<keyword evidence="5" id="KW-1185">Reference proteome</keyword>
<evidence type="ECO:0000313" key="5">
    <source>
        <dbReference type="Proteomes" id="UP001168877"/>
    </source>
</evidence>
<sequence>MKLRLDRSSPISGKADNSQEFEIPEARLSEQETPVQDSEFKENPIQDSVFSPIQETLVQDSEFSKETPNQETLEVCGMDIDDGSVDLPSKKMSENFLRVLREELGDGFSAHKLLVIAVHGILLESGFVGFDTVSGMRADRVRIPDQWPSTNSAMSLWYTLPELLNHSTECIVLKFHCIGDLINVYGSLAKDDPWLHKLFLNKNKFAPIIASVWANSDQKDAVDYKDGFKNLYPENEMFEFWKMVKDRLALPLLIDLCERTGLNLPPCMMHLPTELKIKILESLPAVDIAKMGCVCSEMRYLASDNDLWKQKYADELVEGLSVAINESNWKESFVKYCELKKKRTLKLFGLRLVVVSKSRKAPSFSLKDEQESEPTSTSSSPVTVVNEKPNNNGGEAASSIGNEVSVHEVDHGSKLEAEELEKQQEMDWKTDEEFKMFMGNPLIEAAIKLEKKRADRKLKELDRESSSDNPIVGLFNRVVRDSMTRERDRLEKAEEAFKALDINKLKSCFRFDTFFATEIWR</sequence>
<comment type="caution">
    <text evidence="4">The sequence shown here is derived from an EMBL/GenBank/DDBJ whole genome shotgun (WGS) entry which is preliminary data.</text>
</comment>
<feature type="domain" description="F-box" evidence="3">
    <location>
        <begin position="265"/>
        <end position="311"/>
    </location>
</feature>
<dbReference type="PANTHER" id="PTHR47602:SF2">
    <property type="entry name" value="F-BOX PROTEIN SKIP22"/>
    <property type="match status" value="1"/>
</dbReference>
<dbReference type="Pfam" id="PF12937">
    <property type="entry name" value="F-box-like"/>
    <property type="match status" value="1"/>
</dbReference>
<evidence type="ECO:0000256" key="1">
    <source>
        <dbReference type="SAM" id="Coils"/>
    </source>
</evidence>
<evidence type="ECO:0000259" key="3">
    <source>
        <dbReference type="PROSITE" id="PS50181"/>
    </source>
</evidence>
<dbReference type="EMBL" id="JAUESC010000384">
    <property type="protein sequence ID" value="KAK0582292.1"/>
    <property type="molecule type" value="Genomic_DNA"/>
</dbReference>
<accession>A0AA39RXQ2</accession>
<feature type="compositionally biased region" description="Polar residues" evidence="2">
    <location>
        <begin position="9"/>
        <end position="20"/>
    </location>
</feature>
<gene>
    <name evidence="4" type="ORF">LWI29_023787</name>
</gene>
<reference evidence="4" key="1">
    <citation type="journal article" date="2022" name="Plant J.">
        <title>Strategies of tolerance reflected in two North American maple genomes.</title>
        <authorList>
            <person name="McEvoy S.L."/>
            <person name="Sezen U.U."/>
            <person name="Trouern-Trend A."/>
            <person name="McMahon S.M."/>
            <person name="Schaberg P.G."/>
            <person name="Yang J."/>
            <person name="Wegrzyn J.L."/>
            <person name="Swenson N.G."/>
        </authorList>
    </citation>
    <scope>NUCLEOTIDE SEQUENCE</scope>
    <source>
        <strain evidence="4">NS2018</strain>
    </source>
</reference>
<dbReference type="AlphaFoldDB" id="A0AA39RXQ2"/>
<dbReference type="Gene3D" id="1.20.1280.50">
    <property type="match status" value="1"/>
</dbReference>
<feature type="compositionally biased region" description="Low complexity" evidence="2">
    <location>
        <begin position="373"/>
        <end position="385"/>
    </location>
</feature>
<proteinExistence type="predicted"/>
<dbReference type="PROSITE" id="PS50181">
    <property type="entry name" value="FBOX"/>
    <property type="match status" value="1"/>
</dbReference>
<organism evidence="4 5">
    <name type="scientific">Acer saccharum</name>
    <name type="common">Sugar maple</name>
    <dbReference type="NCBI Taxonomy" id="4024"/>
    <lineage>
        <taxon>Eukaryota</taxon>
        <taxon>Viridiplantae</taxon>
        <taxon>Streptophyta</taxon>
        <taxon>Embryophyta</taxon>
        <taxon>Tracheophyta</taxon>
        <taxon>Spermatophyta</taxon>
        <taxon>Magnoliopsida</taxon>
        <taxon>eudicotyledons</taxon>
        <taxon>Gunneridae</taxon>
        <taxon>Pentapetalae</taxon>
        <taxon>rosids</taxon>
        <taxon>malvids</taxon>
        <taxon>Sapindales</taxon>
        <taxon>Sapindaceae</taxon>
        <taxon>Hippocastanoideae</taxon>
        <taxon>Acereae</taxon>
        <taxon>Acer</taxon>
    </lineage>
</organism>